<name>A0A0V1I520_9BILA</name>
<evidence type="ECO:0000313" key="2">
    <source>
        <dbReference type="Proteomes" id="UP000055024"/>
    </source>
</evidence>
<comment type="caution">
    <text evidence="1">The sequence shown here is derived from an EMBL/GenBank/DDBJ whole genome shotgun (WGS) entry which is preliminary data.</text>
</comment>
<accession>A0A0V1I520</accession>
<dbReference type="AlphaFoldDB" id="A0A0V1I520"/>
<gene>
    <name evidence="1" type="ORF">T11_14253</name>
</gene>
<keyword evidence="2" id="KW-1185">Reference proteome</keyword>
<dbReference type="EMBL" id="JYDP01000005">
    <property type="protein sequence ID" value="KRZ17871.1"/>
    <property type="molecule type" value="Genomic_DNA"/>
</dbReference>
<evidence type="ECO:0000313" key="1">
    <source>
        <dbReference type="EMBL" id="KRZ17871.1"/>
    </source>
</evidence>
<protein>
    <submittedName>
        <fullName evidence="1">Uncharacterized protein</fullName>
    </submittedName>
</protein>
<organism evidence="1 2">
    <name type="scientific">Trichinella zimbabwensis</name>
    <dbReference type="NCBI Taxonomy" id="268475"/>
    <lineage>
        <taxon>Eukaryota</taxon>
        <taxon>Metazoa</taxon>
        <taxon>Ecdysozoa</taxon>
        <taxon>Nematoda</taxon>
        <taxon>Enoplea</taxon>
        <taxon>Dorylaimia</taxon>
        <taxon>Trichinellida</taxon>
        <taxon>Trichinellidae</taxon>
        <taxon>Trichinella</taxon>
    </lineage>
</organism>
<dbReference type="Proteomes" id="UP000055024">
    <property type="component" value="Unassembled WGS sequence"/>
</dbReference>
<proteinExistence type="predicted"/>
<reference evidence="1 2" key="1">
    <citation type="submission" date="2015-01" db="EMBL/GenBank/DDBJ databases">
        <title>Evolution of Trichinella species and genotypes.</title>
        <authorList>
            <person name="Korhonen P.K."/>
            <person name="Edoardo P."/>
            <person name="Giuseppe L.R."/>
            <person name="Gasser R.B."/>
        </authorList>
    </citation>
    <scope>NUCLEOTIDE SEQUENCE [LARGE SCALE GENOMIC DNA]</scope>
    <source>
        <strain evidence="1">ISS1029</strain>
    </source>
</reference>
<sequence>MFALRAVVGEECTFEPDVVNYVGGGGGGSGAQYSKKWTIDRND</sequence>